<sequence length="127" mass="14480">MSAPSISWLSILLSKCLRARILSNFWLFTFSLIFKFTLASPARATYPRDACVYDVSCLLPSVVRRIYASLNFKFVTHLINGETLDRQEAPQPSHVGYMFYARKGGPEVTEEVTKWYAICFNSVLLTD</sequence>
<dbReference type="AlphaFoldDB" id="A0A9Q0YET9"/>
<dbReference type="Proteomes" id="UP001152320">
    <property type="component" value="Chromosome 21"/>
</dbReference>
<evidence type="ECO:0000313" key="2">
    <source>
        <dbReference type="Proteomes" id="UP001152320"/>
    </source>
</evidence>
<name>A0A9Q0YET9_HOLLE</name>
<accession>A0A9Q0YET9</accession>
<keyword evidence="2" id="KW-1185">Reference proteome</keyword>
<protein>
    <submittedName>
        <fullName evidence="1">Uncharacterized protein</fullName>
    </submittedName>
</protein>
<gene>
    <name evidence="1" type="ORF">HOLleu_38770</name>
</gene>
<reference evidence="1" key="1">
    <citation type="submission" date="2021-10" db="EMBL/GenBank/DDBJ databases">
        <title>Tropical sea cucumber genome reveals ecological adaptation and Cuvierian tubules defense mechanism.</title>
        <authorList>
            <person name="Chen T."/>
        </authorList>
    </citation>
    <scope>NUCLEOTIDE SEQUENCE</scope>
    <source>
        <strain evidence="1">Nanhai2018</strain>
        <tissue evidence="1">Muscle</tissue>
    </source>
</reference>
<comment type="caution">
    <text evidence="1">The sequence shown here is derived from an EMBL/GenBank/DDBJ whole genome shotgun (WGS) entry which is preliminary data.</text>
</comment>
<proteinExistence type="predicted"/>
<dbReference type="EMBL" id="JAIZAY010000021">
    <property type="protein sequence ID" value="KAJ8021532.1"/>
    <property type="molecule type" value="Genomic_DNA"/>
</dbReference>
<evidence type="ECO:0000313" key="1">
    <source>
        <dbReference type="EMBL" id="KAJ8021532.1"/>
    </source>
</evidence>
<organism evidence="1 2">
    <name type="scientific">Holothuria leucospilota</name>
    <name type="common">Black long sea cucumber</name>
    <name type="synonym">Mertensiothuria leucospilota</name>
    <dbReference type="NCBI Taxonomy" id="206669"/>
    <lineage>
        <taxon>Eukaryota</taxon>
        <taxon>Metazoa</taxon>
        <taxon>Echinodermata</taxon>
        <taxon>Eleutherozoa</taxon>
        <taxon>Echinozoa</taxon>
        <taxon>Holothuroidea</taxon>
        <taxon>Aspidochirotacea</taxon>
        <taxon>Aspidochirotida</taxon>
        <taxon>Holothuriidae</taxon>
        <taxon>Holothuria</taxon>
    </lineage>
</organism>